<comment type="cofactor">
    <cofactor evidence="1 6">
        <name>FAD</name>
        <dbReference type="ChEBI" id="CHEBI:57692"/>
    </cofactor>
</comment>
<evidence type="ECO:0000256" key="4">
    <source>
        <dbReference type="ARBA" id="ARBA00022827"/>
    </source>
</evidence>
<keyword evidence="3 6" id="KW-0285">Flavoprotein</keyword>
<dbReference type="Pfam" id="PF02771">
    <property type="entry name" value="Acyl-CoA_dh_N"/>
    <property type="match status" value="1"/>
</dbReference>
<dbReference type="EMBL" id="FPJW01000002">
    <property type="protein sequence ID" value="SFX26013.1"/>
    <property type="molecule type" value="Genomic_DNA"/>
</dbReference>
<accession>A0A1K1VN75</accession>
<dbReference type="InterPro" id="IPR036250">
    <property type="entry name" value="AcylCo_DH-like_C"/>
</dbReference>
<proteinExistence type="inferred from homology"/>
<evidence type="ECO:0000313" key="10">
    <source>
        <dbReference type="EMBL" id="SFX26013.1"/>
    </source>
</evidence>
<dbReference type="InterPro" id="IPR009075">
    <property type="entry name" value="AcylCo_DH/oxidase_C"/>
</dbReference>
<feature type="domain" description="Acyl-CoA oxidase/dehydrogenase middle" evidence="8">
    <location>
        <begin position="122"/>
        <end position="210"/>
    </location>
</feature>
<dbReference type="Gene3D" id="2.40.110.10">
    <property type="entry name" value="Butyryl-CoA Dehydrogenase, subunit A, domain 2"/>
    <property type="match status" value="1"/>
</dbReference>
<evidence type="ECO:0000259" key="8">
    <source>
        <dbReference type="Pfam" id="PF02770"/>
    </source>
</evidence>
<dbReference type="Gene3D" id="1.10.540.10">
    <property type="entry name" value="Acyl-CoA dehydrogenase/oxidase, N-terminal domain"/>
    <property type="match status" value="1"/>
</dbReference>
<dbReference type="InterPro" id="IPR013786">
    <property type="entry name" value="AcylCoA_DH/ox_N"/>
</dbReference>
<dbReference type="PANTHER" id="PTHR43884:SF20">
    <property type="entry name" value="ACYL-COA DEHYDROGENASE FADE28"/>
    <property type="match status" value="1"/>
</dbReference>
<dbReference type="CDD" id="cd00567">
    <property type="entry name" value="ACAD"/>
    <property type="match status" value="1"/>
</dbReference>
<dbReference type="STRING" id="1122209.SAMN02745752_01068"/>
<feature type="domain" description="Acyl-CoA dehydrogenase/oxidase C-terminal" evidence="7">
    <location>
        <begin position="240"/>
        <end position="371"/>
    </location>
</feature>
<keyword evidence="4 6" id="KW-0274">FAD</keyword>
<protein>
    <submittedName>
        <fullName evidence="10">Acyl-CoA dehydrogenase</fullName>
    </submittedName>
</protein>
<evidence type="ECO:0000256" key="2">
    <source>
        <dbReference type="ARBA" id="ARBA00009347"/>
    </source>
</evidence>
<evidence type="ECO:0000256" key="1">
    <source>
        <dbReference type="ARBA" id="ARBA00001974"/>
    </source>
</evidence>
<dbReference type="Pfam" id="PF02770">
    <property type="entry name" value="Acyl-CoA_dh_M"/>
    <property type="match status" value="1"/>
</dbReference>
<dbReference type="GO" id="GO:0003995">
    <property type="term" value="F:acyl-CoA dehydrogenase activity"/>
    <property type="evidence" value="ECO:0007669"/>
    <property type="project" value="TreeGrafter"/>
</dbReference>
<feature type="domain" description="Acyl-CoA dehydrogenase/oxidase N-terminal" evidence="9">
    <location>
        <begin position="6"/>
        <end position="118"/>
    </location>
</feature>
<evidence type="ECO:0000256" key="3">
    <source>
        <dbReference type="ARBA" id="ARBA00022630"/>
    </source>
</evidence>
<gene>
    <name evidence="10" type="ORF">SAMN02745752_01068</name>
</gene>
<dbReference type="SUPFAM" id="SSF56645">
    <property type="entry name" value="Acyl-CoA dehydrogenase NM domain-like"/>
    <property type="match status" value="1"/>
</dbReference>
<dbReference type="Pfam" id="PF00441">
    <property type="entry name" value="Acyl-CoA_dh_1"/>
    <property type="match status" value="1"/>
</dbReference>
<evidence type="ECO:0000259" key="7">
    <source>
        <dbReference type="Pfam" id="PF00441"/>
    </source>
</evidence>
<dbReference type="Gene3D" id="1.20.140.10">
    <property type="entry name" value="Butyryl-CoA Dehydrogenase, subunit A, domain 3"/>
    <property type="match status" value="1"/>
</dbReference>
<dbReference type="PANTHER" id="PTHR43884">
    <property type="entry name" value="ACYL-COA DEHYDROGENASE"/>
    <property type="match status" value="1"/>
</dbReference>
<keyword evidence="11" id="KW-1185">Reference proteome</keyword>
<comment type="similarity">
    <text evidence="2 6">Belongs to the acyl-CoA dehydrogenase family.</text>
</comment>
<dbReference type="RefSeq" id="WP_072325278.1">
    <property type="nucleotide sequence ID" value="NZ_FPJW01000002.1"/>
</dbReference>
<evidence type="ECO:0000256" key="6">
    <source>
        <dbReference type="RuleBase" id="RU362125"/>
    </source>
</evidence>
<keyword evidence="5 6" id="KW-0560">Oxidoreductase</keyword>
<dbReference type="InterPro" id="IPR046373">
    <property type="entry name" value="Acyl-CoA_Oxase/DH_mid-dom_sf"/>
</dbReference>
<dbReference type="InterPro" id="IPR006091">
    <property type="entry name" value="Acyl-CoA_Oxase/DH_mid-dom"/>
</dbReference>
<evidence type="ECO:0000313" key="11">
    <source>
        <dbReference type="Proteomes" id="UP000182350"/>
    </source>
</evidence>
<dbReference type="GO" id="GO:0050660">
    <property type="term" value="F:flavin adenine dinucleotide binding"/>
    <property type="evidence" value="ECO:0007669"/>
    <property type="project" value="InterPro"/>
</dbReference>
<organism evidence="10 11">
    <name type="scientific">Marinospirillum alkaliphilum DSM 21637</name>
    <dbReference type="NCBI Taxonomy" id="1122209"/>
    <lineage>
        <taxon>Bacteria</taxon>
        <taxon>Pseudomonadati</taxon>
        <taxon>Pseudomonadota</taxon>
        <taxon>Gammaproteobacteria</taxon>
        <taxon>Oceanospirillales</taxon>
        <taxon>Oceanospirillaceae</taxon>
        <taxon>Marinospirillum</taxon>
    </lineage>
</organism>
<name>A0A1K1VN75_9GAMM</name>
<dbReference type="OrthoDB" id="9770681at2"/>
<dbReference type="AlphaFoldDB" id="A0A1K1VN75"/>
<dbReference type="Proteomes" id="UP000182350">
    <property type="component" value="Unassembled WGS sequence"/>
</dbReference>
<reference evidence="10 11" key="1">
    <citation type="submission" date="2016-11" db="EMBL/GenBank/DDBJ databases">
        <authorList>
            <person name="Jaros S."/>
            <person name="Januszkiewicz K."/>
            <person name="Wedrychowicz H."/>
        </authorList>
    </citation>
    <scope>NUCLEOTIDE SEQUENCE [LARGE SCALE GENOMIC DNA]</scope>
    <source>
        <strain evidence="10 11">DSM 21637</strain>
    </source>
</reference>
<dbReference type="SUPFAM" id="SSF47203">
    <property type="entry name" value="Acyl-CoA dehydrogenase C-terminal domain-like"/>
    <property type="match status" value="1"/>
</dbReference>
<dbReference type="InterPro" id="IPR037069">
    <property type="entry name" value="AcylCoA_DH/ox_N_sf"/>
</dbReference>
<evidence type="ECO:0000256" key="5">
    <source>
        <dbReference type="ARBA" id="ARBA00023002"/>
    </source>
</evidence>
<dbReference type="InterPro" id="IPR009100">
    <property type="entry name" value="AcylCoA_DH/oxidase_NM_dom_sf"/>
</dbReference>
<sequence length="380" mass="41591">MDFNLTEEQQMLQDMLSRLVRDHYSFEKRMSHYASQEGYSTAFWQQLAEQGLTGVPIDEAYGGFGGGGVENMLLMKELGRGLCLEPVLASQIFAAGLLQQLGNKEQKEKILPLVASGELKLAAALTETNSHYSLQHVACRARQQGDTWFLSGQKSVVVGGASADLLLVSARTAGEQGDPEGISLFLVEPWAKGVTRNAYPCIDGPRACDLLLDEVMVGRGGVLGKPGQVFTTLQYQQERAAAAACAEALGSMEEAFTLTLDYLKTRQQFGQPIGKFQALQHRMADMRGELELATSMTLLAASLADHPPSDERSRKLAASRFIITRAARFIAEQAIQLHGGIGMTWEYALAHHAKRLVMLSHHLGDEDTHLQRFADLLKAS</sequence>
<evidence type="ECO:0000259" key="9">
    <source>
        <dbReference type="Pfam" id="PF02771"/>
    </source>
</evidence>